<feature type="active site" description="Nucleophile" evidence="2">
    <location>
        <position position="9"/>
    </location>
</feature>
<dbReference type="Proteomes" id="UP000177481">
    <property type="component" value="Unassembled WGS sequence"/>
</dbReference>
<dbReference type="Gene3D" id="1.10.40.40">
    <property type="entry name" value="Deoxyribonucleotidase, domain 2"/>
    <property type="match status" value="1"/>
</dbReference>
<dbReference type="Gene3D" id="3.40.50.1000">
    <property type="entry name" value="HAD superfamily/HAD-like"/>
    <property type="match status" value="1"/>
</dbReference>
<dbReference type="InterPro" id="IPR036412">
    <property type="entry name" value="HAD-like_sf"/>
</dbReference>
<feature type="active site" description="Proton donor" evidence="2">
    <location>
        <position position="11"/>
    </location>
</feature>
<evidence type="ECO:0000313" key="4">
    <source>
        <dbReference type="Proteomes" id="UP000177481"/>
    </source>
</evidence>
<gene>
    <name evidence="3" type="ORF">A3A71_01705</name>
</gene>
<dbReference type="SFLD" id="SFLDG01126">
    <property type="entry name" value="C1.2:_Nucleotidase_Like"/>
    <property type="match status" value="1"/>
</dbReference>
<dbReference type="PANTHER" id="PTHR16504">
    <property type="entry name" value="5'(3')-DEOXYRIBONUCLEOTIDASE"/>
    <property type="match status" value="1"/>
</dbReference>
<dbReference type="InterPro" id="IPR010708">
    <property type="entry name" value="5'(3')-deoxyribonucleotidase"/>
</dbReference>
<dbReference type="SFLD" id="SFLDS00003">
    <property type="entry name" value="Haloacid_Dehalogenase"/>
    <property type="match status" value="1"/>
</dbReference>
<protein>
    <submittedName>
        <fullName evidence="3">Uncharacterized protein</fullName>
    </submittedName>
</protein>
<dbReference type="EMBL" id="MEZX01000002">
    <property type="protein sequence ID" value="OGD64748.1"/>
    <property type="molecule type" value="Genomic_DNA"/>
</dbReference>
<dbReference type="Pfam" id="PF06941">
    <property type="entry name" value="NT5C"/>
    <property type="match status" value="1"/>
</dbReference>
<dbReference type="SUPFAM" id="SSF56784">
    <property type="entry name" value="HAD-like"/>
    <property type="match status" value="1"/>
</dbReference>
<dbReference type="GO" id="GO:0009223">
    <property type="term" value="P:pyrimidine deoxyribonucleotide catabolic process"/>
    <property type="evidence" value="ECO:0007669"/>
    <property type="project" value="TreeGrafter"/>
</dbReference>
<comment type="caution">
    <text evidence="3">The sequence shown here is derived from an EMBL/GenBank/DDBJ whole genome shotgun (WGS) entry which is preliminary data.</text>
</comment>
<comment type="similarity">
    <text evidence="1">Belongs to the 5'(3')-deoxyribonucleotidase family.</text>
</comment>
<reference evidence="3 4" key="1">
    <citation type="journal article" date="2016" name="Nat. Commun.">
        <title>Thousands of microbial genomes shed light on interconnected biogeochemical processes in an aquifer system.</title>
        <authorList>
            <person name="Anantharaman K."/>
            <person name="Brown C.T."/>
            <person name="Hug L.A."/>
            <person name="Sharon I."/>
            <person name="Castelle C.J."/>
            <person name="Probst A.J."/>
            <person name="Thomas B.C."/>
            <person name="Singh A."/>
            <person name="Wilkins M.J."/>
            <person name="Karaoz U."/>
            <person name="Brodie E.L."/>
            <person name="Williams K.H."/>
            <person name="Hubbard S.S."/>
            <person name="Banfield J.F."/>
        </authorList>
    </citation>
    <scope>NUCLEOTIDE SEQUENCE [LARGE SCALE GENOMIC DNA]</scope>
</reference>
<name>A0A1F5EBG0_9BACT</name>
<dbReference type="GO" id="GO:0008253">
    <property type="term" value="F:5'-nucleotidase activity"/>
    <property type="evidence" value="ECO:0007669"/>
    <property type="project" value="InterPro"/>
</dbReference>
<evidence type="ECO:0000256" key="2">
    <source>
        <dbReference type="PIRSR" id="PIRSR610708-1"/>
    </source>
</evidence>
<organism evidence="3 4">
    <name type="scientific">Candidatus Berkelbacteria bacterium RIFCSPLOWO2_01_FULL_50_28</name>
    <dbReference type="NCBI Taxonomy" id="1797471"/>
    <lineage>
        <taxon>Bacteria</taxon>
        <taxon>Candidatus Berkelbacteria</taxon>
    </lineage>
</organism>
<dbReference type="InterPro" id="IPR023214">
    <property type="entry name" value="HAD_sf"/>
</dbReference>
<evidence type="ECO:0000313" key="3">
    <source>
        <dbReference type="EMBL" id="OGD64748.1"/>
    </source>
</evidence>
<evidence type="ECO:0000256" key="1">
    <source>
        <dbReference type="ARBA" id="ARBA00009589"/>
    </source>
</evidence>
<dbReference type="AlphaFoldDB" id="A0A1F5EBG0"/>
<dbReference type="SFLD" id="SFLDG01145">
    <property type="entry name" value="C1.2.1"/>
    <property type="match status" value="1"/>
</dbReference>
<sequence>MESKVILLDQDGVVADFERGFLACWQERFPNRPHIALDQRTTFYPRDQYPQEFRDDIAQLVAEEGFYLNLPPIEGAVIGVNQMIESGHNVFICTSPLLAYIYCVPEKYSWVERYFGVEMVKNIIVAKDKTLIHGDFLVDDRPEISGVTHATWEHIVFDQPFNRHVLNRRIQWDNWQSILTQPTE</sequence>
<dbReference type="PANTHER" id="PTHR16504:SF4">
    <property type="entry name" value="5'(3')-DEOXYRIBONUCLEOTIDASE"/>
    <property type="match status" value="1"/>
</dbReference>
<dbReference type="STRING" id="1797471.A3A71_01705"/>
<proteinExistence type="inferred from homology"/>
<accession>A0A1F5EBG0</accession>